<organism evidence="1 2">
    <name type="scientific">Segatella maculosa OT 289</name>
    <dbReference type="NCBI Taxonomy" id="999422"/>
    <lineage>
        <taxon>Bacteria</taxon>
        <taxon>Pseudomonadati</taxon>
        <taxon>Bacteroidota</taxon>
        <taxon>Bacteroidia</taxon>
        <taxon>Bacteroidales</taxon>
        <taxon>Prevotellaceae</taxon>
        <taxon>Segatella</taxon>
    </lineage>
</organism>
<evidence type="ECO:0000313" key="2">
    <source>
        <dbReference type="Proteomes" id="UP000003167"/>
    </source>
</evidence>
<evidence type="ECO:0000313" key="1">
    <source>
        <dbReference type="EMBL" id="EHO68908.1"/>
    </source>
</evidence>
<accession>H1HNM9</accession>
<sequence length="60" mass="7014">MHIYWSGRTSRASLHTIKWFVASVRLIINDLYIAFQSHPFYRVKWVGLACKMGEISVQNS</sequence>
<gene>
    <name evidence="1" type="ORF">HMPREF9944_01773</name>
</gene>
<keyword evidence="2" id="KW-1185">Reference proteome</keyword>
<dbReference type="Proteomes" id="UP000003167">
    <property type="component" value="Unassembled WGS sequence"/>
</dbReference>
<dbReference type="AlphaFoldDB" id="H1HNM9"/>
<reference evidence="1 2" key="1">
    <citation type="submission" date="2011-12" db="EMBL/GenBank/DDBJ databases">
        <title>The Genome Sequence of Prevotella maculosa OT 289.</title>
        <authorList>
            <consortium name="The Broad Institute Genome Sequencing Platform"/>
            <person name="Earl A."/>
            <person name="Ward D."/>
            <person name="Feldgarden M."/>
            <person name="Gevers D."/>
            <person name="Izard J."/>
            <person name="Blanton J.M."/>
            <person name="Mathney J."/>
            <person name="Tanner A.C."/>
            <person name="Dewhirst F.E."/>
            <person name="Young S.K."/>
            <person name="Zeng Q."/>
            <person name="Gargeya S."/>
            <person name="Fitzgerald M."/>
            <person name="Haas B."/>
            <person name="Abouelleil A."/>
            <person name="Alvarado L."/>
            <person name="Arachchi H.M."/>
            <person name="Berlin A."/>
            <person name="Chapman S.B."/>
            <person name="Gearin G."/>
            <person name="Goldberg J."/>
            <person name="Griggs A."/>
            <person name="Gujja S."/>
            <person name="Hansen M."/>
            <person name="Heiman D."/>
            <person name="Howarth C."/>
            <person name="Larimer J."/>
            <person name="Lui A."/>
            <person name="MacDonald P.J.P."/>
            <person name="McCowen C."/>
            <person name="Montmayeur A."/>
            <person name="Murphy C."/>
            <person name="Neiman D."/>
            <person name="Pearson M."/>
            <person name="Priest M."/>
            <person name="Roberts A."/>
            <person name="Saif S."/>
            <person name="Shea T."/>
            <person name="Sisk P."/>
            <person name="Stolte C."/>
            <person name="Sykes S."/>
            <person name="Wortman J."/>
            <person name="Nusbaum C."/>
            <person name="Birren B."/>
        </authorList>
    </citation>
    <scope>NUCLEOTIDE SEQUENCE [LARGE SCALE GENOMIC DNA]</scope>
    <source>
        <strain evidence="1 2">OT 289</strain>
    </source>
</reference>
<protein>
    <submittedName>
        <fullName evidence="1">Uncharacterized protein</fullName>
    </submittedName>
</protein>
<dbReference type="HOGENOM" id="CLU_2937826_0_0_10"/>
<name>H1HNM9_9BACT</name>
<proteinExistence type="predicted"/>
<comment type="caution">
    <text evidence="1">The sequence shown here is derived from an EMBL/GenBank/DDBJ whole genome shotgun (WGS) entry which is preliminary data.</text>
</comment>
<dbReference type="EMBL" id="AGEK01000030">
    <property type="protein sequence ID" value="EHO68908.1"/>
    <property type="molecule type" value="Genomic_DNA"/>
</dbReference>